<evidence type="ECO:0000256" key="4">
    <source>
        <dbReference type="PIRSR" id="PIRSR005739-1"/>
    </source>
</evidence>
<proteinExistence type="predicted"/>
<reference evidence="7" key="1">
    <citation type="submission" date="2022-11" db="EMBL/GenBank/DDBJ databases">
        <authorList>
            <person name="Petersen C."/>
        </authorList>
    </citation>
    <scope>NUCLEOTIDE SEQUENCE</scope>
    <source>
        <strain evidence="7">IBT 29864</strain>
    </source>
</reference>
<dbReference type="EMBL" id="JAPZBS010000009">
    <property type="protein sequence ID" value="KAJ5358794.1"/>
    <property type="molecule type" value="Genomic_DNA"/>
</dbReference>
<reference evidence="7" key="2">
    <citation type="journal article" date="2023" name="IMA Fungus">
        <title>Comparative genomic study of the Penicillium genus elucidates a diverse pangenome and 15 lateral gene transfer events.</title>
        <authorList>
            <person name="Petersen C."/>
            <person name="Sorensen T."/>
            <person name="Nielsen M.R."/>
            <person name="Sondergaard T.E."/>
            <person name="Sorensen J.L."/>
            <person name="Fitzpatrick D.A."/>
            <person name="Frisvad J.C."/>
            <person name="Nielsen K.L."/>
        </authorList>
    </citation>
    <scope>NUCLEOTIDE SEQUENCE</scope>
    <source>
        <strain evidence="7">IBT 29864</strain>
    </source>
</reference>
<comment type="caution">
    <text evidence="7">The sequence shown here is derived from an EMBL/GenBank/DDBJ whole genome shotgun (WGS) entry which is preliminary data.</text>
</comment>
<dbReference type="Gene3D" id="1.10.10.10">
    <property type="entry name" value="Winged helix-like DNA-binding domain superfamily/Winged helix DNA-binding domain"/>
    <property type="match status" value="1"/>
</dbReference>
<feature type="domain" description="O-methyltransferase dimerisation" evidence="6">
    <location>
        <begin position="57"/>
        <end position="128"/>
    </location>
</feature>
<dbReference type="GeneID" id="81443299"/>
<dbReference type="GO" id="GO:0032259">
    <property type="term" value="P:methylation"/>
    <property type="evidence" value="ECO:0007669"/>
    <property type="project" value="UniProtKB-KW"/>
</dbReference>
<dbReference type="GO" id="GO:0046983">
    <property type="term" value="F:protein dimerization activity"/>
    <property type="evidence" value="ECO:0007669"/>
    <property type="project" value="InterPro"/>
</dbReference>
<dbReference type="OrthoDB" id="1535081at2759"/>
<keyword evidence="3" id="KW-0949">S-adenosyl-L-methionine</keyword>
<dbReference type="InterPro" id="IPR029063">
    <property type="entry name" value="SAM-dependent_MTases_sf"/>
</dbReference>
<gene>
    <name evidence="7" type="ORF">N7496_011207</name>
</gene>
<dbReference type="Pfam" id="PF08100">
    <property type="entry name" value="Dimerisation"/>
    <property type="match status" value="1"/>
</dbReference>
<evidence type="ECO:0000259" key="5">
    <source>
        <dbReference type="Pfam" id="PF00891"/>
    </source>
</evidence>
<dbReference type="SUPFAM" id="SSF53335">
    <property type="entry name" value="S-adenosyl-L-methionine-dependent methyltransferases"/>
    <property type="match status" value="1"/>
</dbReference>
<evidence type="ECO:0000313" key="8">
    <source>
        <dbReference type="Proteomes" id="UP001147782"/>
    </source>
</evidence>
<feature type="active site" description="Proton acceptor" evidence="4">
    <location>
        <position position="307"/>
    </location>
</feature>
<dbReference type="InterPro" id="IPR036390">
    <property type="entry name" value="WH_DNA-bd_sf"/>
</dbReference>
<dbReference type="PANTHER" id="PTHR43712">
    <property type="entry name" value="PUTATIVE (AFU_ORTHOLOGUE AFUA_4G14580)-RELATED"/>
    <property type="match status" value="1"/>
</dbReference>
<feature type="domain" description="O-methyltransferase C-terminal" evidence="5">
    <location>
        <begin position="215"/>
        <end position="378"/>
    </location>
</feature>
<dbReference type="GO" id="GO:0008171">
    <property type="term" value="F:O-methyltransferase activity"/>
    <property type="evidence" value="ECO:0007669"/>
    <property type="project" value="InterPro"/>
</dbReference>
<dbReference type="GO" id="GO:0044550">
    <property type="term" value="P:secondary metabolite biosynthetic process"/>
    <property type="evidence" value="ECO:0007669"/>
    <property type="project" value="UniProtKB-ARBA"/>
</dbReference>
<dbReference type="InterPro" id="IPR001077">
    <property type="entry name" value="COMT_C"/>
</dbReference>
<dbReference type="PIRSF" id="PIRSF005739">
    <property type="entry name" value="O-mtase"/>
    <property type="match status" value="1"/>
</dbReference>
<dbReference type="InterPro" id="IPR016461">
    <property type="entry name" value="COMT-like"/>
</dbReference>
<organism evidence="7 8">
    <name type="scientific">Penicillium cataractarum</name>
    <dbReference type="NCBI Taxonomy" id="2100454"/>
    <lineage>
        <taxon>Eukaryota</taxon>
        <taxon>Fungi</taxon>
        <taxon>Dikarya</taxon>
        <taxon>Ascomycota</taxon>
        <taxon>Pezizomycotina</taxon>
        <taxon>Eurotiomycetes</taxon>
        <taxon>Eurotiomycetidae</taxon>
        <taxon>Eurotiales</taxon>
        <taxon>Aspergillaceae</taxon>
        <taxon>Penicillium</taxon>
    </lineage>
</organism>
<accession>A0A9W9UW49</accession>
<evidence type="ECO:0000313" key="7">
    <source>
        <dbReference type="EMBL" id="KAJ5358794.1"/>
    </source>
</evidence>
<evidence type="ECO:0000259" key="6">
    <source>
        <dbReference type="Pfam" id="PF08100"/>
    </source>
</evidence>
<dbReference type="Gene3D" id="3.40.50.150">
    <property type="entry name" value="Vaccinia Virus protein VP39"/>
    <property type="match status" value="1"/>
</dbReference>
<dbReference type="PANTHER" id="PTHR43712:SF1">
    <property type="entry name" value="HYPOTHETICAL O-METHYLTRANSFERASE (EUROFUNG)-RELATED"/>
    <property type="match status" value="1"/>
</dbReference>
<dbReference type="AlphaFoldDB" id="A0A9W9UW49"/>
<dbReference type="PROSITE" id="PS51683">
    <property type="entry name" value="SAM_OMT_II"/>
    <property type="match status" value="1"/>
</dbReference>
<evidence type="ECO:0000256" key="1">
    <source>
        <dbReference type="ARBA" id="ARBA00022603"/>
    </source>
</evidence>
<dbReference type="Pfam" id="PF00891">
    <property type="entry name" value="Methyltransf_2"/>
    <property type="match status" value="1"/>
</dbReference>
<keyword evidence="2" id="KW-0808">Transferase</keyword>
<evidence type="ECO:0000256" key="3">
    <source>
        <dbReference type="ARBA" id="ARBA00022691"/>
    </source>
</evidence>
<evidence type="ECO:0000256" key="2">
    <source>
        <dbReference type="ARBA" id="ARBA00022679"/>
    </source>
</evidence>
<protein>
    <submittedName>
        <fullName evidence="7">Plant methyltransferase dimerization</fullName>
    </submittedName>
</protein>
<dbReference type="RefSeq" id="XP_056550080.1">
    <property type="nucleotide sequence ID" value="XM_056704120.1"/>
</dbReference>
<dbReference type="InterPro" id="IPR012967">
    <property type="entry name" value="COMT_dimerisation"/>
</dbReference>
<keyword evidence="8" id="KW-1185">Reference proteome</keyword>
<name>A0A9W9UW49_9EURO</name>
<dbReference type="Proteomes" id="UP001147782">
    <property type="component" value="Unassembled WGS sequence"/>
</dbReference>
<dbReference type="InterPro" id="IPR036388">
    <property type="entry name" value="WH-like_DNA-bd_sf"/>
</dbReference>
<dbReference type="SUPFAM" id="SSF46785">
    <property type="entry name" value="Winged helix' DNA-binding domain"/>
    <property type="match status" value="1"/>
</dbReference>
<keyword evidence="1 7" id="KW-0489">Methyltransferase</keyword>
<sequence length="402" mass="45217">MDIQQLQNLLAETKASLDSFQSDGLEKSRIDAQEKALQLARALERPRDAILKLAYAPSVVMAVKIAHDMEIFPVLAKATSPVPLADLASVKPADPLLVERILRLLATNGFVQEFAPREYLPTRLSKEMTERASIGVVESLFLEFLPTFQKTPEYLRATNYRNPDDPMLAALQYTNDFKTDGFTWLCQNPEALTRFNSFMEGQRADRPHWGDWFPVQEQILDHPDLEADTPLLVDIGAGRGHDLIGFKKRFPDVRGKLILEDLPAVIEEVQGAQDLAVAGIDTVSYDFFKQVQPVQGARAYYFKNVLHDWSDEKAAIIFNNLKPAMKPGFSKIIAEEYILPDQNARSLPCMTDMAVMVFCSGLERTQQRWTDLMTSVGLRVAKFWVREGDGLGIIEAELPESA</sequence>